<dbReference type="AlphaFoldDB" id="A0A433VFB1"/>
<evidence type="ECO:0000313" key="1">
    <source>
        <dbReference type="EMBL" id="RUT04780.1"/>
    </source>
</evidence>
<comment type="caution">
    <text evidence="1">The sequence shown here is derived from an EMBL/GenBank/DDBJ whole genome shotgun (WGS) entry which is preliminary data.</text>
</comment>
<proteinExistence type="predicted"/>
<protein>
    <submittedName>
        <fullName evidence="1">Antitoxin</fullName>
    </submittedName>
</protein>
<evidence type="ECO:0000313" key="2">
    <source>
        <dbReference type="Proteomes" id="UP000271624"/>
    </source>
</evidence>
<accession>A0A433VFB1</accession>
<organism evidence="1 2">
    <name type="scientific">Dulcicalothrix desertica PCC 7102</name>
    <dbReference type="NCBI Taxonomy" id="232991"/>
    <lineage>
        <taxon>Bacteria</taxon>
        <taxon>Bacillati</taxon>
        <taxon>Cyanobacteriota</taxon>
        <taxon>Cyanophyceae</taxon>
        <taxon>Nostocales</taxon>
        <taxon>Calotrichaceae</taxon>
        <taxon>Dulcicalothrix</taxon>
    </lineage>
</organism>
<dbReference type="RefSeq" id="WP_127082749.1">
    <property type="nucleotide sequence ID" value="NZ_RSCL01000010.1"/>
</dbReference>
<dbReference type="NCBIfam" id="TIGR02574">
    <property type="entry name" value="stabl_TIGR02574"/>
    <property type="match status" value="1"/>
</dbReference>
<name>A0A433VFB1_9CYAN</name>
<gene>
    <name evidence="1" type="ORF">DSM106972_043490</name>
</gene>
<keyword evidence="2" id="KW-1185">Reference proteome</keyword>
<dbReference type="Proteomes" id="UP000271624">
    <property type="component" value="Unassembled WGS sequence"/>
</dbReference>
<dbReference type="Pfam" id="PF09720">
    <property type="entry name" value="Unstab_antitox"/>
    <property type="match status" value="1"/>
</dbReference>
<reference evidence="1" key="1">
    <citation type="submission" date="2018-12" db="EMBL/GenBank/DDBJ databases">
        <authorList>
            <person name="Will S."/>
            <person name="Neumann-Schaal M."/>
            <person name="Henke P."/>
        </authorList>
    </citation>
    <scope>NUCLEOTIDE SEQUENCE</scope>
    <source>
        <strain evidence="1">PCC 7102</strain>
    </source>
</reference>
<dbReference type="InterPro" id="IPR013406">
    <property type="entry name" value="CHP02574_addiction_mod"/>
</dbReference>
<reference evidence="1" key="2">
    <citation type="journal article" date="2019" name="Genome Biol. Evol.">
        <title>Day and night: Metabolic profiles and evolutionary relationships of six axenic non-marine cyanobacteria.</title>
        <authorList>
            <person name="Will S.E."/>
            <person name="Henke P."/>
            <person name="Boedeker C."/>
            <person name="Huang S."/>
            <person name="Brinkmann H."/>
            <person name="Rohde M."/>
            <person name="Jarek M."/>
            <person name="Friedl T."/>
            <person name="Seufert S."/>
            <person name="Schumacher M."/>
            <person name="Overmann J."/>
            <person name="Neumann-Schaal M."/>
            <person name="Petersen J."/>
        </authorList>
    </citation>
    <scope>NUCLEOTIDE SEQUENCE [LARGE SCALE GENOMIC DNA]</scope>
    <source>
        <strain evidence="1">PCC 7102</strain>
    </source>
</reference>
<sequence>MDVAATFAEIKELSVKERIQIVQEIWDSISQQPEQLELTEVQKQELSRRLAAHEANPNAVVSWEEVRSQALARARVSE</sequence>
<dbReference type="EMBL" id="RSCL01000010">
    <property type="protein sequence ID" value="RUT04780.1"/>
    <property type="molecule type" value="Genomic_DNA"/>
</dbReference>
<dbReference type="OrthoDB" id="8909055at2"/>